<evidence type="ECO:0000313" key="1">
    <source>
        <dbReference type="EMBL" id="KAF1841338.1"/>
    </source>
</evidence>
<dbReference type="GeneID" id="63851202"/>
<gene>
    <name evidence="1" type="ORF">K460DRAFT_369370</name>
</gene>
<dbReference type="RefSeq" id="XP_040783901.1">
    <property type="nucleotide sequence ID" value="XM_040933951.1"/>
</dbReference>
<reference evidence="1" key="1">
    <citation type="submission" date="2020-01" db="EMBL/GenBank/DDBJ databases">
        <authorList>
            <consortium name="DOE Joint Genome Institute"/>
            <person name="Haridas S."/>
            <person name="Albert R."/>
            <person name="Binder M."/>
            <person name="Bloem J."/>
            <person name="Labutti K."/>
            <person name="Salamov A."/>
            <person name="Andreopoulos B."/>
            <person name="Baker S.E."/>
            <person name="Barry K."/>
            <person name="Bills G."/>
            <person name="Bluhm B.H."/>
            <person name="Cannon C."/>
            <person name="Castanera R."/>
            <person name="Culley D.E."/>
            <person name="Daum C."/>
            <person name="Ezra D."/>
            <person name="Gonzalez J.B."/>
            <person name="Henrissat B."/>
            <person name="Kuo A."/>
            <person name="Liang C."/>
            <person name="Lipzen A."/>
            <person name="Lutzoni F."/>
            <person name="Magnuson J."/>
            <person name="Mondo S."/>
            <person name="Nolan M."/>
            <person name="Ohm R."/>
            <person name="Pangilinan J."/>
            <person name="Park H.-J."/>
            <person name="Ramirez L."/>
            <person name="Alfaro M."/>
            <person name="Sun H."/>
            <person name="Tritt A."/>
            <person name="Yoshinaga Y."/>
            <person name="Zwiers L.-H."/>
            <person name="Turgeon B.G."/>
            <person name="Goodwin S.B."/>
            <person name="Spatafora J.W."/>
            <person name="Crous P.W."/>
            <person name="Grigoriev I.V."/>
        </authorList>
    </citation>
    <scope>NUCLEOTIDE SEQUENCE</scope>
    <source>
        <strain evidence="1">CBS 394.84</strain>
    </source>
</reference>
<protein>
    <submittedName>
        <fullName evidence="1">Uncharacterized protein</fullName>
    </submittedName>
</protein>
<dbReference type="EMBL" id="ML976618">
    <property type="protein sequence ID" value="KAF1841338.1"/>
    <property type="molecule type" value="Genomic_DNA"/>
</dbReference>
<organism evidence="1 2">
    <name type="scientific">Cucurbitaria berberidis CBS 394.84</name>
    <dbReference type="NCBI Taxonomy" id="1168544"/>
    <lineage>
        <taxon>Eukaryota</taxon>
        <taxon>Fungi</taxon>
        <taxon>Dikarya</taxon>
        <taxon>Ascomycota</taxon>
        <taxon>Pezizomycotina</taxon>
        <taxon>Dothideomycetes</taxon>
        <taxon>Pleosporomycetidae</taxon>
        <taxon>Pleosporales</taxon>
        <taxon>Pleosporineae</taxon>
        <taxon>Cucurbitariaceae</taxon>
        <taxon>Cucurbitaria</taxon>
    </lineage>
</organism>
<sequence length="105" mass="11435">MCSVQIPQRVSKSRRLLAVSCRGHLETVLPDSAPLCNVFTPKYIPISDARPSCPLAAARPLPVEAPLKAIGAHVPAVRIRPSMAWFGMSRWAVRLSPHLTGQQCP</sequence>
<accession>A0A9P4G901</accession>
<comment type="caution">
    <text evidence="1">The sequence shown here is derived from an EMBL/GenBank/DDBJ whole genome shotgun (WGS) entry which is preliminary data.</text>
</comment>
<name>A0A9P4G901_9PLEO</name>
<dbReference type="Proteomes" id="UP000800039">
    <property type="component" value="Unassembled WGS sequence"/>
</dbReference>
<keyword evidence="2" id="KW-1185">Reference proteome</keyword>
<dbReference type="AlphaFoldDB" id="A0A9P4G901"/>
<proteinExistence type="predicted"/>
<evidence type="ECO:0000313" key="2">
    <source>
        <dbReference type="Proteomes" id="UP000800039"/>
    </source>
</evidence>